<reference evidence="1" key="1">
    <citation type="submission" date="2021-01" db="EMBL/GenBank/DDBJ databases">
        <title>Whole genome shotgun sequence of Virgisporangium aurantiacum NBRC 16421.</title>
        <authorList>
            <person name="Komaki H."/>
            <person name="Tamura T."/>
        </authorList>
    </citation>
    <scope>NUCLEOTIDE SEQUENCE</scope>
    <source>
        <strain evidence="1">NBRC 16421</strain>
    </source>
</reference>
<dbReference type="RefSeq" id="WP_204008490.1">
    <property type="nucleotide sequence ID" value="NZ_BOPG01000082.1"/>
</dbReference>
<name>A0A8J4E5T9_9ACTN</name>
<protein>
    <submittedName>
        <fullName evidence="1">Uncharacterized protein</fullName>
    </submittedName>
</protein>
<dbReference type="EMBL" id="BOPG01000082">
    <property type="protein sequence ID" value="GIJ62681.1"/>
    <property type="molecule type" value="Genomic_DNA"/>
</dbReference>
<evidence type="ECO:0000313" key="1">
    <source>
        <dbReference type="EMBL" id="GIJ62681.1"/>
    </source>
</evidence>
<dbReference type="AlphaFoldDB" id="A0A8J4E5T9"/>
<sequence>MSIAELHHGSHTHLLAPVADRPPPAPVDAIIVPSFRPAAALDHIFTLATELQCRVLVLSSGESRAADVIDRAPASIPGVIAIDVDGLHDRLPSFRTTRMLDGTIFHQVSDLSFKRNLGLLVARTAGWQRVVFLDDDIAVSDHSGLSSAAALLGRFDVVGMHNVGYPDNSVVCHALRAVGGEQGTFIGGGGILVAPHRSFSFFPKIYNEDWFYLLGPHRLSTVGRSGSMVQQPYDPFASPQRATYEEFGDCLAEGLFWNLDNGGRIANANLAHWQDFLKRRRGLIDRITMMAMGRPIERRGPVLASLNAARERLALITPELCVDFIQAWQRDRREWTAFVGRFPTQLSLNVALKRIEIPESACVATSLDESCAFAAV</sequence>
<gene>
    <name evidence="1" type="ORF">Vau01_101970</name>
</gene>
<proteinExistence type="predicted"/>
<dbReference type="Proteomes" id="UP000612585">
    <property type="component" value="Unassembled WGS sequence"/>
</dbReference>
<dbReference type="InterPro" id="IPR029044">
    <property type="entry name" value="Nucleotide-diphossugar_trans"/>
</dbReference>
<comment type="caution">
    <text evidence="1">The sequence shown here is derived from an EMBL/GenBank/DDBJ whole genome shotgun (WGS) entry which is preliminary data.</text>
</comment>
<keyword evidence="2" id="KW-1185">Reference proteome</keyword>
<dbReference type="SUPFAM" id="SSF53448">
    <property type="entry name" value="Nucleotide-diphospho-sugar transferases"/>
    <property type="match status" value="1"/>
</dbReference>
<evidence type="ECO:0000313" key="2">
    <source>
        <dbReference type="Proteomes" id="UP000612585"/>
    </source>
</evidence>
<organism evidence="1 2">
    <name type="scientific">Virgisporangium aurantiacum</name>
    <dbReference type="NCBI Taxonomy" id="175570"/>
    <lineage>
        <taxon>Bacteria</taxon>
        <taxon>Bacillati</taxon>
        <taxon>Actinomycetota</taxon>
        <taxon>Actinomycetes</taxon>
        <taxon>Micromonosporales</taxon>
        <taxon>Micromonosporaceae</taxon>
        <taxon>Virgisporangium</taxon>
    </lineage>
</organism>
<accession>A0A8J4E5T9</accession>